<dbReference type="InterPro" id="IPR007248">
    <property type="entry name" value="Mpv17_PMP22"/>
</dbReference>
<sequence length="179" mass="21232">MGKLYRIWKSYPVLKSMLSYGSIYTGADIVDQIVIDRHKRPYDGLETLRRSLAGCIFIGPLNFTWVRIAERIFSPSRTFVAVARRVLVEQVVFGPIAITTFYCANNLFERRSLKESWEELHEKFFKTYEVRCMYFPFVQFINYKYVPPDRRLLFLSSATFMWSTFMCYMKSLPIHERPG</sequence>
<dbReference type="KEGG" id="lak:106152388"/>
<dbReference type="RefSeq" id="XP_013381394.1">
    <property type="nucleotide sequence ID" value="XM_013525940.1"/>
</dbReference>
<dbReference type="PANTHER" id="PTHR11266:SF75">
    <property type="entry name" value="IP10007P-RELATED"/>
    <property type="match status" value="1"/>
</dbReference>
<protein>
    <submittedName>
        <fullName evidence="8">Mpv17-like protein</fullName>
    </submittedName>
</protein>
<dbReference type="OrthoDB" id="430207at2759"/>
<dbReference type="GO" id="GO:0005739">
    <property type="term" value="C:mitochondrion"/>
    <property type="evidence" value="ECO:0007669"/>
    <property type="project" value="TreeGrafter"/>
</dbReference>
<evidence type="ECO:0000313" key="7">
    <source>
        <dbReference type="Proteomes" id="UP000085678"/>
    </source>
</evidence>
<comment type="subcellular location">
    <subcellularLocation>
        <location evidence="1">Membrane</location>
        <topology evidence="1">Multi-pass membrane protein</topology>
    </subcellularLocation>
</comment>
<comment type="similarity">
    <text evidence="2 6">Belongs to the peroxisomal membrane protein PXMP2/4 family.</text>
</comment>
<evidence type="ECO:0000313" key="8">
    <source>
        <dbReference type="RefSeq" id="XP_013381394.1"/>
    </source>
</evidence>
<dbReference type="AlphaFoldDB" id="A0A1S3H8E9"/>
<evidence type="ECO:0000256" key="6">
    <source>
        <dbReference type="RuleBase" id="RU363053"/>
    </source>
</evidence>
<evidence type="ECO:0000256" key="4">
    <source>
        <dbReference type="ARBA" id="ARBA00022989"/>
    </source>
</evidence>
<reference evidence="8" key="1">
    <citation type="submission" date="2025-08" db="UniProtKB">
        <authorList>
            <consortium name="RefSeq"/>
        </authorList>
    </citation>
    <scope>IDENTIFICATION</scope>
    <source>
        <tissue evidence="8">Gonads</tissue>
    </source>
</reference>
<organism evidence="7 8">
    <name type="scientific">Lingula anatina</name>
    <name type="common">Brachiopod</name>
    <name type="synonym">Lingula unguis</name>
    <dbReference type="NCBI Taxonomy" id="7574"/>
    <lineage>
        <taxon>Eukaryota</taxon>
        <taxon>Metazoa</taxon>
        <taxon>Spiralia</taxon>
        <taxon>Lophotrochozoa</taxon>
        <taxon>Brachiopoda</taxon>
        <taxon>Linguliformea</taxon>
        <taxon>Lingulata</taxon>
        <taxon>Lingulida</taxon>
        <taxon>Linguloidea</taxon>
        <taxon>Lingulidae</taxon>
        <taxon>Lingula</taxon>
    </lineage>
</organism>
<evidence type="ECO:0000256" key="2">
    <source>
        <dbReference type="ARBA" id="ARBA00006824"/>
    </source>
</evidence>
<keyword evidence="5" id="KW-0472">Membrane</keyword>
<dbReference type="OMA" id="FTMTLME"/>
<dbReference type="GeneID" id="106152388"/>
<dbReference type="Proteomes" id="UP000085678">
    <property type="component" value="Unplaced"/>
</dbReference>
<keyword evidence="4" id="KW-1133">Transmembrane helix</keyword>
<keyword evidence="3" id="KW-0812">Transmembrane</keyword>
<dbReference type="STRING" id="7574.A0A1S3H8E9"/>
<gene>
    <name evidence="8" type="primary">LOC106152388</name>
</gene>
<dbReference type="InParanoid" id="A0A1S3H8E9"/>
<proteinExistence type="inferred from homology"/>
<name>A0A1S3H8E9_LINAN</name>
<dbReference type="Pfam" id="PF04117">
    <property type="entry name" value="Mpv17_PMP22"/>
    <property type="match status" value="1"/>
</dbReference>
<dbReference type="GO" id="GO:0016020">
    <property type="term" value="C:membrane"/>
    <property type="evidence" value="ECO:0007669"/>
    <property type="project" value="UniProtKB-SubCell"/>
</dbReference>
<dbReference type="FunCoup" id="A0A1S3H8E9">
    <property type="interactions" value="299"/>
</dbReference>
<evidence type="ECO:0000256" key="1">
    <source>
        <dbReference type="ARBA" id="ARBA00004141"/>
    </source>
</evidence>
<evidence type="ECO:0000256" key="3">
    <source>
        <dbReference type="ARBA" id="ARBA00022692"/>
    </source>
</evidence>
<keyword evidence="7" id="KW-1185">Reference proteome</keyword>
<accession>A0A1S3H8E9</accession>
<dbReference type="PANTHER" id="PTHR11266">
    <property type="entry name" value="PEROXISOMAL MEMBRANE PROTEIN 2, PXMP2 MPV17"/>
    <property type="match status" value="1"/>
</dbReference>
<evidence type="ECO:0000256" key="5">
    <source>
        <dbReference type="ARBA" id="ARBA00023136"/>
    </source>
</evidence>